<organism evidence="2 4">
    <name type="scientific">Lysobacter niastensis</name>
    <dbReference type="NCBI Taxonomy" id="380629"/>
    <lineage>
        <taxon>Bacteria</taxon>
        <taxon>Pseudomonadati</taxon>
        <taxon>Pseudomonadota</taxon>
        <taxon>Gammaproteobacteria</taxon>
        <taxon>Lysobacterales</taxon>
        <taxon>Lysobacteraceae</taxon>
        <taxon>Lysobacter</taxon>
    </lineage>
</organism>
<keyword evidence="4" id="KW-1185">Reference proteome</keyword>
<name>A0ABU1W649_9GAMM</name>
<proteinExistence type="predicted"/>
<comment type="caution">
    <text evidence="2">The sequence shown here is derived from an EMBL/GenBank/DDBJ whole genome shotgun (WGS) entry which is preliminary data.</text>
</comment>
<evidence type="ECO:0000313" key="3">
    <source>
        <dbReference type="EMBL" id="MDR7132835.1"/>
    </source>
</evidence>
<dbReference type="Proteomes" id="UP001251524">
    <property type="component" value="Unassembled WGS sequence"/>
</dbReference>
<feature type="transmembrane region" description="Helical" evidence="1">
    <location>
        <begin position="6"/>
        <end position="23"/>
    </location>
</feature>
<dbReference type="RefSeq" id="WP_310056633.1">
    <property type="nucleotide sequence ID" value="NZ_JAVDVY010000001.1"/>
</dbReference>
<accession>A0ABU1W649</accession>
<keyword evidence="1" id="KW-1133">Transmembrane helix</keyword>
<dbReference type="EMBL" id="JAVDVY010000001">
    <property type="protein sequence ID" value="MDR7132835.1"/>
    <property type="molecule type" value="Genomic_DNA"/>
</dbReference>
<protein>
    <recommendedName>
        <fullName evidence="5">DUF805 domain-containing protein</fullName>
    </recommendedName>
</protein>
<dbReference type="EMBL" id="JAVDVY010000001">
    <property type="protein sequence ID" value="MDR7132820.1"/>
    <property type="molecule type" value="Genomic_DNA"/>
</dbReference>
<evidence type="ECO:0008006" key="5">
    <source>
        <dbReference type="Google" id="ProtNLM"/>
    </source>
</evidence>
<sequence length="61" mass="6837">MGGLSIWHWVIALTFLVPLWRIVSKAGFPGPLSLLALVPLVNVVLLWVFAFARWPVERDAP</sequence>
<evidence type="ECO:0000313" key="4">
    <source>
        <dbReference type="Proteomes" id="UP001251524"/>
    </source>
</evidence>
<keyword evidence="1" id="KW-0472">Membrane</keyword>
<evidence type="ECO:0000256" key="1">
    <source>
        <dbReference type="SAM" id="Phobius"/>
    </source>
</evidence>
<reference evidence="2 4" key="1">
    <citation type="submission" date="2023-07" db="EMBL/GenBank/DDBJ databases">
        <title>Sorghum-associated microbial communities from plants grown in Nebraska, USA.</title>
        <authorList>
            <person name="Schachtman D."/>
        </authorList>
    </citation>
    <scope>NUCLEOTIDE SEQUENCE [LARGE SCALE GENOMIC DNA]</scope>
    <source>
        <strain evidence="2 4">BE198</strain>
    </source>
</reference>
<keyword evidence="1" id="KW-0812">Transmembrane</keyword>
<feature type="transmembrane region" description="Helical" evidence="1">
    <location>
        <begin position="35"/>
        <end position="56"/>
    </location>
</feature>
<gene>
    <name evidence="2" type="ORF">J2X06_000004</name>
    <name evidence="3" type="ORF">J2X06_000019</name>
</gene>
<evidence type="ECO:0000313" key="2">
    <source>
        <dbReference type="EMBL" id="MDR7132820.1"/>
    </source>
</evidence>